<sequence>MPSVSPSIILPLALLEPLLPLPTSMNSHLPPMPLLPYCATLSLRGRDLEQGVRVGVPVSHCLTLTTSVVFSAVAAAPDPSTSVATISAPVSPASTLASPTIVSSAPPTTASAQPAVSPPSSAASSAADTLAQPATALLVSPSVSVNVTPNANVSVTHNTSNDCTVVTSRHQHHCPRRSRPQT</sequence>
<dbReference type="Proteomes" id="UP001207468">
    <property type="component" value="Unassembled WGS sequence"/>
</dbReference>
<comment type="caution">
    <text evidence="1">The sequence shown here is derived from an EMBL/GenBank/DDBJ whole genome shotgun (WGS) entry which is preliminary data.</text>
</comment>
<keyword evidence="2" id="KW-1185">Reference proteome</keyword>
<accession>A0ACC0UIU2</accession>
<name>A0ACC0UIU2_9AGAM</name>
<gene>
    <name evidence="1" type="ORF">F5148DRAFT_1147103</name>
</gene>
<reference evidence="1" key="1">
    <citation type="submission" date="2021-03" db="EMBL/GenBank/DDBJ databases">
        <title>Evolutionary priming and transition to the ectomycorrhizal habit in an iconic lineage of mushroom-forming fungi: is preadaptation a requirement?</title>
        <authorList>
            <consortium name="DOE Joint Genome Institute"/>
            <person name="Looney B.P."/>
            <person name="Miyauchi S."/>
            <person name="Morin E."/>
            <person name="Drula E."/>
            <person name="Courty P.E."/>
            <person name="Chicoki N."/>
            <person name="Fauchery L."/>
            <person name="Kohler A."/>
            <person name="Kuo A."/>
            <person name="LaButti K."/>
            <person name="Pangilinan J."/>
            <person name="Lipzen A."/>
            <person name="Riley R."/>
            <person name="Andreopoulos W."/>
            <person name="He G."/>
            <person name="Johnson J."/>
            <person name="Barry K.W."/>
            <person name="Grigoriev I.V."/>
            <person name="Nagy L."/>
            <person name="Hibbett D."/>
            <person name="Henrissat B."/>
            <person name="Matheny P.B."/>
            <person name="Labbe J."/>
            <person name="Martin A.F."/>
        </authorList>
    </citation>
    <scope>NUCLEOTIDE SEQUENCE</scope>
    <source>
        <strain evidence="1">BPL698</strain>
    </source>
</reference>
<protein>
    <submittedName>
        <fullName evidence="1">Uncharacterized protein</fullName>
    </submittedName>
</protein>
<dbReference type="EMBL" id="JAGFNK010000028">
    <property type="protein sequence ID" value="KAI9511032.1"/>
    <property type="molecule type" value="Genomic_DNA"/>
</dbReference>
<evidence type="ECO:0000313" key="2">
    <source>
        <dbReference type="Proteomes" id="UP001207468"/>
    </source>
</evidence>
<evidence type="ECO:0000313" key="1">
    <source>
        <dbReference type="EMBL" id="KAI9511032.1"/>
    </source>
</evidence>
<organism evidence="1 2">
    <name type="scientific">Russula earlei</name>
    <dbReference type="NCBI Taxonomy" id="71964"/>
    <lineage>
        <taxon>Eukaryota</taxon>
        <taxon>Fungi</taxon>
        <taxon>Dikarya</taxon>
        <taxon>Basidiomycota</taxon>
        <taxon>Agaricomycotina</taxon>
        <taxon>Agaricomycetes</taxon>
        <taxon>Russulales</taxon>
        <taxon>Russulaceae</taxon>
        <taxon>Russula</taxon>
    </lineage>
</organism>
<proteinExistence type="predicted"/>